<reference evidence="2 3" key="1">
    <citation type="journal article" date="2021" name="Elife">
        <title>Chloroplast acquisition without the gene transfer in kleptoplastic sea slugs, Plakobranchus ocellatus.</title>
        <authorList>
            <person name="Maeda T."/>
            <person name="Takahashi S."/>
            <person name="Yoshida T."/>
            <person name="Shimamura S."/>
            <person name="Takaki Y."/>
            <person name="Nagai Y."/>
            <person name="Toyoda A."/>
            <person name="Suzuki Y."/>
            <person name="Arimoto A."/>
            <person name="Ishii H."/>
            <person name="Satoh N."/>
            <person name="Nishiyama T."/>
            <person name="Hasebe M."/>
            <person name="Maruyama T."/>
            <person name="Minagawa J."/>
            <person name="Obokata J."/>
            <person name="Shigenobu S."/>
        </authorList>
    </citation>
    <scope>NUCLEOTIDE SEQUENCE [LARGE SCALE GENOMIC DNA]</scope>
</reference>
<protein>
    <submittedName>
        <fullName evidence="2">Transmembrane protein 45B</fullName>
    </submittedName>
</protein>
<gene>
    <name evidence="2" type="ORF">ElyMa_003296500</name>
</gene>
<organism evidence="2 3">
    <name type="scientific">Elysia marginata</name>
    <dbReference type="NCBI Taxonomy" id="1093978"/>
    <lineage>
        <taxon>Eukaryota</taxon>
        <taxon>Metazoa</taxon>
        <taxon>Spiralia</taxon>
        <taxon>Lophotrochozoa</taxon>
        <taxon>Mollusca</taxon>
        <taxon>Gastropoda</taxon>
        <taxon>Heterobranchia</taxon>
        <taxon>Euthyneura</taxon>
        <taxon>Panpulmonata</taxon>
        <taxon>Sacoglossa</taxon>
        <taxon>Placobranchoidea</taxon>
        <taxon>Plakobranchidae</taxon>
        <taxon>Elysia</taxon>
    </lineage>
</organism>
<keyword evidence="3" id="KW-1185">Reference proteome</keyword>
<dbReference type="AlphaFoldDB" id="A0AAV4JBQ6"/>
<comment type="caution">
    <text evidence="2">The sequence shown here is derived from an EMBL/GenBank/DDBJ whole genome shotgun (WGS) entry which is preliminary data.</text>
</comment>
<keyword evidence="1" id="KW-1133">Transmembrane helix</keyword>
<evidence type="ECO:0000256" key="1">
    <source>
        <dbReference type="SAM" id="Phobius"/>
    </source>
</evidence>
<name>A0AAV4JBQ6_9GAST</name>
<dbReference type="Proteomes" id="UP000762676">
    <property type="component" value="Unassembled WGS sequence"/>
</dbReference>
<keyword evidence="1 2" id="KW-0812">Transmembrane</keyword>
<evidence type="ECO:0000313" key="2">
    <source>
        <dbReference type="EMBL" id="GFS19720.1"/>
    </source>
</evidence>
<sequence length="122" mass="13639">MGTLIGHVFLGPLYSVLGVWYIIQATRRYCRCKLKGGQFVSSIAYTADFFPSCLRNVPIDSLAKLVITVLYIPVELTYSYVTFSGDHMLTKQHSTIAFALLAAAMSEVRLPRSLAINISYPW</sequence>
<evidence type="ECO:0000313" key="3">
    <source>
        <dbReference type="Proteomes" id="UP000762676"/>
    </source>
</evidence>
<proteinExistence type="predicted"/>
<accession>A0AAV4JBQ6</accession>
<keyword evidence="1" id="KW-0472">Membrane</keyword>
<feature type="transmembrane region" description="Helical" evidence="1">
    <location>
        <begin position="6"/>
        <end position="23"/>
    </location>
</feature>
<dbReference type="EMBL" id="BMAT01006773">
    <property type="protein sequence ID" value="GFS19720.1"/>
    <property type="molecule type" value="Genomic_DNA"/>
</dbReference>